<keyword evidence="1" id="KW-0175">Coiled coil</keyword>
<reference evidence="5" key="1">
    <citation type="submission" date="2022-07" db="EMBL/GenBank/DDBJ databases">
        <title>Complete Genome Sequence of the Radioresistant Bacterium Deinococcus aetherius ST0316, Isolated from the Air Dust collected in Lower Stratosphere above Japan.</title>
        <authorList>
            <person name="Satoh K."/>
            <person name="Hagiwara K."/>
            <person name="Katsumata K."/>
            <person name="Kubo A."/>
            <person name="Yokobori S."/>
            <person name="Yamagishi A."/>
            <person name="Oono Y."/>
            <person name="Narumi I."/>
        </authorList>
    </citation>
    <scope>NUCLEOTIDE SEQUENCE</scope>
    <source>
        <strain evidence="5">ST0316</strain>
    </source>
</reference>
<dbReference type="Gene3D" id="3.30.450.20">
    <property type="entry name" value="PAS domain"/>
    <property type="match status" value="2"/>
</dbReference>
<dbReference type="InterPro" id="IPR000014">
    <property type="entry name" value="PAS"/>
</dbReference>
<feature type="coiled-coil region" evidence="1">
    <location>
        <begin position="282"/>
        <end position="309"/>
    </location>
</feature>
<feature type="domain" description="EAL" evidence="2">
    <location>
        <begin position="479"/>
        <end position="727"/>
    </location>
</feature>
<evidence type="ECO:0000259" key="4">
    <source>
        <dbReference type="SMART" id="SM00267"/>
    </source>
</evidence>
<dbReference type="InterPro" id="IPR035919">
    <property type="entry name" value="EAL_sf"/>
</dbReference>
<dbReference type="InterPro" id="IPR001610">
    <property type="entry name" value="PAC"/>
</dbReference>
<accession>A0ABN6RDF0</accession>
<dbReference type="CDD" id="cd01949">
    <property type="entry name" value="GGDEF"/>
    <property type="match status" value="1"/>
</dbReference>
<evidence type="ECO:0000259" key="3">
    <source>
        <dbReference type="SMART" id="SM00091"/>
    </source>
</evidence>
<evidence type="ECO:0000256" key="1">
    <source>
        <dbReference type="SAM" id="Coils"/>
    </source>
</evidence>
<dbReference type="SMART" id="SM00052">
    <property type="entry name" value="EAL"/>
    <property type="match status" value="1"/>
</dbReference>
<feature type="domain" description="PAS" evidence="3">
    <location>
        <begin position="164"/>
        <end position="230"/>
    </location>
</feature>
<protein>
    <submittedName>
        <fullName evidence="5">GGDEF domain-containing protein</fullName>
    </submittedName>
</protein>
<dbReference type="NCBIfam" id="TIGR00229">
    <property type="entry name" value="sensory_box"/>
    <property type="match status" value="1"/>
</dbReference>
<dbReference type="InterPro" id="IPR029787">
    <property type="entry name" value="Nucleotide_cyclase"/>
</dbReference>
<dbReference type="CDD" id="cd00130">
    <property type="entry name" value="PAS"/>
    <property type="match status" value="2"/>
</dbReference>
<dbReference type="Proteomes" id="UP001064971">
    <property type="component" value="Chromosome"/>
</dbReference>
<dbReference type="InterPro" id="IPR001633">
    <property type="entry name" value="EAL_dom"/>
</dbReference>
<dbReference type="InterPro" id="IPR035965">
    <property type="entry name" value="PAS-like_dom_sf"/>
</dbReference>
<dbReference type="SMART" id="SM00267">
    <property type="entry name" value="GGDEF"/>
    <property type="match status" value="1"/>
</dbReference>
<dbReference type="InterPro" id="IPR000160">
    <property type="entry name" value="GGDEF_dom"/>
</dbReference>
<evidence type="ECO:0000313" key="5">
    <source>
        <dbReference type="EMBL" id="BDP40088.1"/>
    </source>
</evidence>
<feature type="domain" description="GGDEF" evidence="4">
    <location>
        <begin position="296"/>
        <end position="469"/>
    </location>
</feature>
<dbReference type="CDD" id="cd01948">
    <property type="entry name" value="EAL"/>
    <property type="match status" value="1"/>
</dbReference>
<dbReference type="InterPro" id="IPR043128">
    <property type="entry name" value="Rev_trsase/Diguanyl_cyclase"/>
</dbReference>
<proteinExistence type="predicted"/>
<name>A0ABN6RDF0_9DEIO</name>
<keyword evidence="6" id="KW-1185">Reference proteome</keyword>
<organism evidence="5 6">
    <name type="scientific">Deinococcus aetherius</name>
    <dbReference type="NCBI Taxonomy" id="200252"/>
    <lineage>
        <taxon>Bacteria</taxon>
        <taxon>Thermotogati</taxon>
        <taxon>Deinococcota</taxon>
        <taxon>Deinococci</taxon>
        <taxon>Deinococcales</taxon>
        <taxon>Deinococcaceae</taxon>
        <taxon>Deinococcus</taxon>
    </lineage>
</organism>
<gene>
    <name evidence="5" type="ORF">DAETH_00570</name>
</gene>
<sequence length="748" mass="82690">MLPELVHHLERLGLDAATPPTARAWRAFLEGLDGLLAGAAPWQRQAVEHSPNPIFVTDRQGRVRHANRAFVALCGAERVGEPVTRLCPDEEAGRLADLTRRVLGGEAFGRVELRLGTADGSERHMLSRLYPLRDDAGEVLGCVFAGTDVSEQRREAQVLLAQRRSYERVLNAVPAPLAVFDRDHRYVFCNPAAIQNDEIREWIIGRDDVEYCAHRGFDPALAENRRRHFEEAARTRQTLSWEERLATPEGGERHWLRCLSPVFSEAGDLELMIGYGLDIGERRRTLEALGQLNDELEEANRRLRHDARHDALTGLPNRALFNERLAHTLARARAGQGPGFAVLFLDTDRFKAVNDSLGHPVGDALLVALARRLRAELRATDTVARLGGDEFTVLLEPAGGVGDATAVAERIGAVLQRPFEVEGHELTISVSIGIVPGDREYGSAAEVLRDADIAMYRAKAQGRAGYQVFNAEMRAEALNLITLERDLRRAVRQGELRVLYQPIVAVGTGCTVGFEALLRWQHPERGLLSPADFLGVAEESGLIQELDRWVLREACAQVRVWQRRLPAAPPLTLSVNFSGRHLAAPDVYTALSAILAETGFDPHALRIELTESVLLTHSQTTRETLERIRRLGVGLHIDDFGTGYSSLGYLQSYPVDALKIDRSFIDRMLSSQGSAELVRTIVSMAKNLGLRVVAEGIELPAQLERLRALGCDYGQGYLLSRPLTPEQIPAFLAGGNAVDRPEQLRNAG</sequence>
<dbReference type="SUPFAM" id="SSF141868">
    <property type="entry name" value="EAL domain-like"/>
    <property type="match status" value="1"/>
</dbReference>
<dbReference type="InterPro" id="IPR052155">
    <property type="entry name" value="Biofilm_reg_signaling"/>
</dbReference>
<dbReference type="PANTHER" id="PTHR44757:SF2">
    <property type="entry name" value="BIOFILM ARCHITECTURE MAINTENANCE PROTEIN MBAA"/>
    <property type="match status" value="1"/>
</dbReference>
<dbReference type="Gene3D" id="3.20.20.450">
    <property type="entry name" value="EAL domain"/>
    <property type="match status" value="1"/>
</dbReference>
<evidence type="ECO:0000313" key="6">
    <source>
        <dbReference type="Proteomes" id="UP001064971"/>
    </source>
</evidence>
<dbReference type="NCBIfam" id="TIGR00254">
    <property type="entry name" value="GGDEF"/>
    <property type="match status" value="1"/>
</dbReference>
<dbReference type="PANTHER" id="PTHR44757">
    <property type="entry name" value="DIGUANYLATE CYCLASE DGCP"/>
    <property type="match status" value="1"/>
</dbReference>
<evidence type="ECO:0000259" key="2">
    <source>
        <dbReference type="SMART" id="SM00052"/>
    </source>
</evidence>
<dbReference type="SUPFAM" id="SSF55785">
    <property type="entry name" value="PYP-like sensor domain (PAS domain)"/>
    <property type="match status" value="2"/>
</dbReference>
<dbReference type="SMART" id="SM00091">
    <property type="entry name" value="PAS"/>
    <property type="match status" value="2"/>
</dbReference>
<dbReference type="RefSeq" id="WP_264775978.1">
    <property type="nucleotide sequence ID" value="NZ_AP026560.1"/>
</dbReference>
<dbReference type="InterPro" id="IPR013656">
    <property type="entry name" value="PAS_4"/>
</dbReference>
<dbReference type="Pfam" id="PF08448">
    <property type="entry name" value="PAS_4"/>
    <property type="match status" value="2"/>
</dbReference>
<feature type="domain" description="PAS" evidence="3">
    <location>
        <begin position="41"/>
        <end position="104"/>
    </location>
</feature>
<dbReference type="SMART" id="SM00086">
    <property type="entry name" value="PAC"/>
    <property type="match status" value="2"/>
</dbReference>
<dbReference type="SUPFAM" id="SSF55073">
    <property type="entry name" value="Nucleotide cyclase"/>
    <property type="match status" value="1"/>
</dbReference>
<dbReference type="Gene3D" id="3.30.70.270">
    <property type="match status" value="1"/>
</dbReference>
<dbReference type="EMBL" id="AP026560">
    <property type="protein sequence ID" value="BDP40088.1"/>
    <property type="molecule type" value="Genomic_DNA"/>
</dbReference>
<dbReference type="Pfam" id="PF00563">
    <property type="entry name" value="EAL"/>
    <property type="match status" value="1"/>
</dbReference>
<dbReference type="Pfam" id="PF00990">
    <property type="entry name" value="GGDEF"/>
    <property type="match status" value="1"/>
</dbReference>